<accession>A0A7S1FRV6</accession>
<feature type="domain" description="Aspartyl/asparaginy/proline hydroxylase" evidence="4">
    <location>
        <begin position="131"/>
        <end position="312"/>
    </location>
</feature>
<dbReference type="GO" id="GO:0051213">
    <property type="term" value="F:dioxygenase activity"/>
    <property type="evidence" value="ECO:0007669"/>
    <property type="project" value="UniProtKB-KW"/>
</dbReference>
<comment type="similarity">
    <text evidence="1">Belongs to the aspartyl/asparaginyl beta-hydroxylase family.</text>
</comment>
<gene>
    <name evidence="5" type="ORF">CHYS00102_LOCUS10350</name>
</gene>
<dbReference type="PANTHER" id="PTHR46332:SF5">
    <property type="entry name" value="ASPARTATE BETA-HYDROXYLASE DOMAIN CONTAINING 2"/>
    <property type="match status" value="1"/>
</dbReference>
<dbReference type="InterPro" id="IPR051821">
    <property type="entry name" value="Asp/Asn_beta-hydroxylase"/>
</dbReference>
<keyword evidence="2" id="KW-0223">Dioxygenase</keyword>
<dbReference type="InterPro" id="IPR007803">
    <property type="entry name" value="Asp/Arg/Pro-Hydrxlase"/>
</dbReference>
<dbReference type="SUPFAM" id="SSF51197">
    <property type="entry name" value="Clavaminate synthase-like"/>
    <property type="match status" value="1"/>
</dbReference>
<name>A0A7S1FRV6_9STRA</name>
<evidence type="ECO:0000256" key="1">
    <source>
        <dbReference type="ARBA" id="ARBA00007730"/>
    </source>
</evidence>
<evidence type="ECO:0000256" key="2">
    <source>
        <dbReference type="ARBA" id="ARBA00022964"/>
    </source>
</evidence>
<protein>
    <recommendedName>
        <fullName evidence="4">Aspartyl/asparaginy/proline hydroxylase domain-containing protein</fullName>
    </recommendedName>
</protein>
<evidence type="ECO:0000256" key="3">
    <source>
        <dbReference type="ARBA" id="ARBA00023002"/>
    </source>
</evidence>
<dbReference type="EMBL" id="HBFR01014179">
    <property type="protein sequence ID" value="CAD8883155.1"/>
    <property type="molecule type" value="Transcribed_RNA"/>
</dbReference>
<reference evidence="5" key="1">
    <citation type="submission" date="2021-01" db="EMBL/GenBank/DDBJ databases">
        <authorList>
            <person name="Corre E."/>
            <person name="Pelletier E."/>
            <person name="Niang G."/>
            <person name="Scheremetjew M."/>
            <person name="Finn R."/>
            <person name="Kale V."/>
            <person name="Holt S."/>
            <person name="Cochrane G."/>
            <person name="Meng A."/>
            <person name="Brown T."/>
            <person name="Cohen L."/>
        </authorList>
    </citation>
    <scope>NUCLEOTIDE SEQUENCE</scope>
    <source>
        <strain evidence="5">308</strain>
    </source>
</reference>
<dbReference type="PANTHER" id="PTHR46332">
    <property type="entry name" value="ASPARTATE BETA-HYDROXYLASE DOMAIN-CONTAINING PROTEIN 2"/>
    <property type="match status" value="1"/>
</dbReference>
<dbReference type="InterPro" id="IPR027443">
    <property type="entry name" value="IPNS-like_sf"/>
</dbReference>
<dbReference type="AlphaFoldDB" id="A0A7S1FRV6"/>
<keyword evidence="3" id="KW-0560">Oxidoreductase</keyword>
<organism evidence="5">
    <name type="scientific">Corethron hystrix</name>
    <dbReference type="NCBI Taxonomy" id="216773"/>
    <lineage>
        <taxon>Eukaryota</taxon>
        <taxon>Sar</taxon>
        <taxon>Stramenopiles</taxon>
        <taxon>Ochrophyta</taxon>
        <taxon>Bacillariophyta</taxon>
        <taxon>Coscinodiscophyceae</taxon>
        <taxon>Corethrophycidae</taxon>
        <taxon>Corethrales</taxon>
        <taxon>Corethraceae</taxon>
        <taxon>Corethron</taxon>
    </lineage>
</organism>
<sequence>MLVSFLITPRSSVGQFVIESLSTLHYNLYDSSPIFIRRVPLVSVLSGSSISGVRLYSSAPPSNPPADCATLLPGPSVLANTGVHRASPSMFYLPGMRSLPFWTAPSSSTGERGRRIAFGDRVVGEVVAEAEAHWEKIREEYLNGVRGGFSITEDYGDSEGHASLHEGSWEWHSFLKGGVPANRSGEHGDISYVCPIATKMILGGEYNGGGFISQHLFKNVPFGYAFFSTLGGDSSIKPHCGPMNLRLRIHLPLLVPRNSEGNLNASCGIRVGGQVREWEEGKAIVLDDAYEHEVWNKTSGERVILLFDIWHPDVHPDERVRIVEMFRYAKDQGWIGKK</sequence>
<evidence type="ECO:0000313" key="5">
    <source>
        <dbReference type="EMBL" id="CAD8883155.1"/>
    </source>
</evidence>
<dbReference type="Gene3D" id="2.60.120.330">
    <property type="entry name" value="B-lactam Antibiotic, Isopenicillin N Synthase, Chain"/>
    <property type="match status" value="1"/>
</dbReference>
<proteinExistence type="inferred from homology"/>
<evidence type="ECO:0000259" key="4">
    <source>
        <dbReference type="Pfam" id="PF05118"/>
    </source>
</evidence>
<dbReference type="Pfam" id="PF05118">
    <property type="entry name" value="Asp_Arg_Hydrox"/>
    <property type="match status" value="1"/>
</dbReference>
<dbReference type="GO" id="GO:0016020">
    <property type="term" value="C:membrane"/>
    <property type="evidence" value="ECO:0007669"/>
    <property type="project" value="TreeGrafter"/>
</dbReference>